<keyword evidence="2" id="KW-1185">Reference proteome</keyword>
<organism evidence="1 2">
    <name type="scientific">Coraliomargarita akajimensis (strain DSM 45221 / IAM 15411 / JCM 23193 / KCTC 12865 / 04OKA010-24)</name>
    <dbReference type="NCBI Taxonomy" id="583355"/>
    <lineage>
        <taxon>Bacteria</taxon>
        <taxon>Pseudomonadati</taxon>
        <taxon>Verrucomicrobiota</taxon>
        <taxon>Opitutia</taxon>
        <taxon>Puniceicoccales</taxon>
        <taxon>Coraliomargaritaceae</taxon>
        <taxon>Coraliomargarita</taxon>
    </lineage>
</organism>
<dbReference type="AlphaFoldDB" id="D5EJH9"/>
<reference evidence="1 2" key="1">
    <citation type="journal article" date="2010" name="Stand. Genomic Sci.">
        <title>Complete genome sequence of Coraliomargarita akajimensis type strain (04OKA010-24).</title>
        <authorList>
            <person name="Mavromatis K."/>
            <person name="Abt B."/>
            <person name="Brambilla E."/>
            <person name="Lapidus A."/>
            <person name="Copeland A."/>
            <person name="Deshpande S."/>
            <person name="Nolan M."/>
            <person name="Lucas S."/>
            <person name="Tice H."/>
            <person name="Cheng J.F."/>
            <person name="Han C."/>
            <person name="Detter J.C."/>
            <person name="Woyke T."/>
            <person name="Goodwin L."/>
            <person name="Pitluck S."/>
            <person name="Held B."/>
            <person name="Brettin T."/>
            <person name="Tapia R."/>
            <person name="Ivanova N."/>
            <person name="Mikhailova N."/>
            <person name="Pati A."/>
            <person name="Liolios K."/>
            <person name="Chen A."/>
            <person name="Palaniappan K."/>
            <person name="Land M."/>
            <person name="Hauser L."/>
            <person name="Chang Y.J."/>
            <person name="Jeffries C.D."/>
            <person name="Rohde M."/>
            <person name="Goker M."/>
            <person name="Bristow J."/>
            <person name="Eisen J.A."/>
            <person name="Markowitz V."/>
            <person name="Hugenholtz P."/>
            <person name="Klenk H.P."/>
            <person name="Kyrpides N.C."/>
        </authorList>
    </citation>
    <scope>NUCLEOTIDE SEQUENCE [LARGE SCALE GENOMIC DNA]</scope>
    <source>
        <strain evidence="2">DSM 45221 / IAM 15411 / JCM 23193 / KCTC 12865</strain>
    </source>
</reference>
<dbReference type="HOGENOM" id="CLU_3326906_0_0_0"/>
<gene>
    <name evidence="1" type="ordered locus">Caka_1559</name>
</gene>
<name>D5EJH9_CORAD</name>
<dbReference type="EMBL" id="CP001998">
    <property type="protein sequence ID" value="ADE54578.1"/>
    <property type="molecule type" value="Genomic_DNA"/>
</dbReference>
<dbReference type="KEGG" id="caa:Caka_1559"/>
<sequence length="38" mass="4225">MKESTKRVITLPQEAVDTSPPFALHGIWPMLTKDLDTG</sequence>
<accession>D5EJH9</accession>
<protein>
    <submittedName>
        <fullName evidence="1">Uncharacterized protein</fullName>
    </submittedName>
</protein>
<evidence type="ECO:0000313" key="2">
    <source>
        <dbReference type="Proteomes" id="UP000000925"/>
    </source>
</evidence>
<evidence type="ECO:0000313" key="1">
    <source>
        <dbReference type="EMBL" id="ADE54578.1"/>
    </source>
</evidence>
<proteinExistence type="predicted"/>
<dbReference type="STRING" id="583355.Caka_1559"/>
<dbReference type="Proteomes" id="UP000000925">
    <property type="component" value="Chromosome"/>
</dbReference>